<dbReference type="SMART" id="SM00448">
    <property type="entry name" value="REC"/>
    <property type="match status" value="1"/>
</dbReference>
<name>A0ABX7MA77_9RHOO</name>
<protein>
    <submittedName>
        <fullName evidence="7">EAL domain-containing protein</fullName>
    </submittedName>
</protein>
<dbReference type="PIRSF" id="PIRSF005925">
    <property type="entry name" value="Dos"/>
    <property type="match status" value="1"/>
</dbReference>
<reference evidence="7 8" key="1">
    <citation type="submission" date="2021-02" db="EMBL/GenBank/DDBJ databases">
        <title>Niveibacterium changnyeongensis HC41.</title>
        <authorList>
            <person name="Kang M."/>
        </authorList>
    </citation>
    <scope>NUCLEOTIDE SEQUENCE [LARGE SCALE GENOMIC DNA]</scope>
    <source>
        <strain evidence="7 8">HC41</strain>
    </source>
</reference>
<dbReference type="InterPro" id="IPR000700">
    <property type="entry name" value="PAS-assoc_C"/>
</dbReference>
<dbReference type="PROSITE" id="PS50112">
    <property type="entry name" value="PAS"/>
    <property type="match status" value="2"/>
</dbReference>
<dbReference type="SUPFAM" id="SSF55785">
    <property type="entry name" value="PYP-like sensor domain (PAS domain)"/>
    <property type="match status" value="2"/>
</dbReference>
<keyword evidence="8" id="KW-1185">Reference proteome</keyword>
<dbReference type="InterPro" id="IPR029787">
    <property type="entry name" value="Nucleotide_cyclase"/>
</dbReference>
<dbReference type="InterPro" id="IPR035919">
    <property type="entry name" value="EAL_sf"/>
</dbReference>
<dbReference type="SUPFAM" id="SSF141868">
    <property type="entry name" value="EAL domain-like"/>
    <property type="match status" value="1"/>
</dbReference>
<dbReference type="NCBIfam" id="TIGR00229">
    <property type="entry name" value="sensory_box"/>
    <property type="match status" value="2"/>
</dbReference>
<evidence type="ECO:0000256" key="1">
    <source>
        <dbReference type="PROSITE-ProRule" id="PRU00169"/>
    </source>
</evidence>
<dbReference type="InterPro" id="IPR011006">
    <property type="entry name" value="CheY-like_superfamily"/>
</dbReference>
<dbReference type="Pfam" id="PF00072">
    <property type="entry name" value="Response_reg"/>
    <property type="match status" value="1"/>
</dbReference>
<dbReference type="SMART" id="SM00091">
    <property type="entry name" value="PAS"/>
    <property type="match status" value="2"/>
</dbReference>
<accession>A0ABX7MA77</accession>
<feature type="domain" description="EAL" evidence="5">
    <location>
        <begin position="573"/>
        <end position="827"/>
    </location>
</feature>
<organism evidence="7 8">
    <name type="scientific">Niveibacterium microcysteis</name>
    <dbReference type="NCBI Taxonomy" id="2811415"/>
    <lineage>
        <taxon>Bacteria</taxon>
        <taxon>Pseudomonadati</taxon>
        <taxon>Pseudomonadota</taxon>
        <taxon>Betaproteobacteria</taxon>
        <taxon>Rhodocyclales</taxon>
        <taxon>Rhodocyclaceae</taxon>
        <taxon>Niveibacterium</taxon>
    </lineage>
</organism>
<dbReference type="Proteomes" id="UP000663570">
    <property type="component" value="Chromosome"/>
</dbReference>
<dbReference type="InterPro" id="IPR013656">
    <property type="entry name" value="PAS_4"/>
</dbReference>
<gene>
    <name evidence="7" type="ORF">JY500_08550</name>
</gene>
<dbReference type="InterPro" id="IPR000160">
    <property type="entry name" value="GGDEF_dom"/>
</dbReference>
<dbReference type="Gene3D" id="3.20.20.450">
    <property type="entry name" value="EAL domain"/>
    <property type="match status" value="1"/>
</dbReference>
<proteinExistence type="predicted"/>
<dbReference type="InterPro" id="IPR001633">
    <property type="entry name" value="EAL_dom"/>
</dbReference>
<comment type="caution">
    <text evidence="1">Lacks conserved residue(s) required for the propagation of feature annotation.</text>
</comment>
<dbReference type="RefSeq" id="WP_206256048.1">
    <property type="nucleotide sequence ID" value="NZ_CP071060.1"/>
</dbReference>
<feature type="domain" description="Response regulatory" evidence="2">
    <location>
        <begin position="7"/>
        <end position="124"/>
    </location>
</feature>
<dbReference type="InterPro" id="IPR035965">
    <property type="entry name" value="PAS-like_dom_sf"/>
</dbReference>
<feature type="domain" description="PAS" evidence="3">
    <location>
        <begin position="137"/>
        <end position="207"/>
    </location>
</feature>
<dbReference type="SMART" id="SM00086">
    <property type="entry name" value="PAC"/>
    <property type="match status" value="2"/>
</dbReference>
<dbReference type="SUPFAM" id="SSF55073">
    <property type="entry name" value="Nucleotide cyclase"/>
    <property type="match status" value="1"/>
</dbReference>
<dbReference type="PANTHER" id="PTHR44757">
    <property type="entry name" value="DIGUANYLATE CYCLASE DGCP"/>
    <property type="match status" value="1"/>
</dbReference>
<sequence length="832" mass="91077">MTPPPTKLLLVEADRLVAERVTHALSASGDGMFRVRWVTRLADALDWLHRHAESSVLLNLSLPDQQGLAVFLQVSEAAPDAAILVLSSGSDDALAREAVALGAQGYISTESFDASALPLLCTHVIETQAAKHALMDSEARFRAISDASPLGILVADSEDRCVYANAVYHAIVGKGPAAAVGSSWFGTVHAGDQKRVRSEWRHAIHHDQRFQSELRFSRPGEPELWVRVHSAALPGRHAPRGHVLTFEDITGRKANEVVLRAAEDALFDEKERAQVTLNSIGDAVLATDVEGNVSYLNIVAERLTGWPKAEALGRPLGEVFRTIDGEDRTEAENPALMAIRENRTVALAAGSMLVRRDGSEAAIEDSAAPIHNRAGKVVGAVIVFHDVSESRAMTLKMAHLAQHDFLTDLPNRVLLTERLSQAIRFAVRHRKQAALLFLDLDYFKHINDSLGHTVGDQLLKSVADRLRTCVRATDTVCRQGGDEFVILLAEIERRDDAAQISDKILAAFGPPHHIGGHELHVTLSIGISVYPDDAPTLDSMLQNADAAMYHAKASGRNNYQFFKANMHAEAGHRMFVENGLRRALKRGEFVLHYQPKVDIASGAMTGAEALLRWHEPTLGLIGPAQFIPIAEQCGLIVPIGRWVLRQACEQVMSWQRAGLAVVPVSVNISALEFRHPLFIDEVSKILTETGIDPSHLELELTESVLMHDAESSATALEALKRMGIQLAIDDFGTGYSSLSYLRRFPINTLKIDQSFVRDIETDVDNATIVGAVIGMGRNLKQRVIAEGVETALQLSFLRREHCDEGQGFLFSYPLLPDALARLLKMPHAAVVA</sequence>
<dbReference type="PROSITE" id="PS50887">
    <property type="entry name" value="GGDEF"/>
    <property type="match status" value="1"/>
</dbReference>
<dbReference type="InterPro" id="IPR012226">
    <property type="entry name" value="Diguanyl_cyclase/Pdiesterase"/>
</dbReference>
<dbReference type="CDD" id="cd01948">
    <property type="entry name" value="EAL"/>
    <property type="match status" value="1"/>
</dbReference>
<dbReference type="Pfam" id="PF00989">
    <property type="entry name" value="PAS"/>
    <property type="match status" value="1"/>
</dbReference>
<dbReference type="Pfam" id="PF08448">
    <property type="entry name" value="PAS_4"/>
    <property type="match status" value="1"/>
</dbReference>
<evidence type="ECO:0000313" key="7">
    <source>
        <dbReference type="EMBL" id="QSI78637.1"/>
    </source>
</evidence>
<dbReference type="SMART" id="SM00267">
    <property type="entry name" value="GGDEF"/>
    <property type="match status" value="1"/>
</dbReference>
<dbReference type="PANTHER" id="PTHR44757:SF2">
    <property type="entry name" value="BIOFILM ARCHITECTURE MAINTENANCE PROTEIN MBAA"/>
    <property type="match status" value="1"/>
</dbReference>
<dbReference type="NCBIfam" id="TIGR00254">
    <property type="entry name" value="GGDEF"/>
    <property type="match status" value="1"/>
</dbReference>
<dbReference type="SUPFAM" id="SSF52172">
    <property type="entry name" value="CheY-like"/>
    <property type="match status" value="1"/>
</dbReference>
<evidence type="ECO:0000259" key="3">
    <source>
        <dbReference type="PROSITE" id="PS50112"/>
    </source>
</evidence>
<feature type="domain" description="PAS" evidence="3">
    <location>
        <begin position="269"/>
        <end position="342"/>
    </location>
</feature>
<dbReference type="Gene3D" id="3.30.70.270">
    <property type="match status" value="1"/>
</dbReference>
<dbReference type="EMBL" id="CP071060">
    <property type="protein sequence ID" value="QSI78637.1"/>
    <property type="molecule type" value="Genomic_DNA"/>
</dbReference>
<evidence type="ECO:0000259" key="6">
    <source>
        <dbReference type="PROSITE" id="PS50887"/>
    </source>
</evidence>
<evidence type="ECO:0000259" key="4">
    <source>
        <dbReference type="PROSITE" id="PS50113"/>
    </source>
</evidence>
<evidence type="ECO:0000313" key="8">
    <source>
        <dbReference type="Proteomes" id="UP000663570"/>
    </source>
</evidence>
<dbReference type="InterPro" id="IPR052155">
    <property type="entry name" value="Biofilm_reg_signaling"/>
</dbReference>
<evidence type="ECO:0000259" key="2">
    <source>
        <dbReference type="PROSITE" id="PS50110"/>
    </source>
</evidence>
<dbReference type="CDD" id="cd00156">
    <property type="entry name" value="REC"/>
    <property type="match status" value="1"/>
</dbReference>
<dbReference type="Gene3D" id="3.30.450.20">
    <property type="entry name" value="PAS domain"/>
    <property type="match status" value="2"/>
</dbReference>
<dbReference type="Pfam" id="PF00563">
    <property type="entry name" value="EAL"/>
    <property type="match status" value="1"/>
</dbReference>
<feature type="domain" description="GGDEF" evidence="6">
    <location>
        <begin position="431"/>
        <end position="564"/>
    </location>
</feature>
<dbReference type="Pfam" id="PF00990">
    <property type="entry name" value="GGDEF"/>
    <property type="match status" value="1"/>
</dbReference>
<feature type="domain" description="PAC" evidence="4">
    <location>
        <begin position="347"/>
        <end position="399"/>
    </location>
</feature>
<dbReference type="CDD" id="cd01949">
    <property type="entry name" value="GGDEF"/>
    <property type="match status" value="1"/>
</dbReference>
<dbReference type="Gene3D" id="3.40.50.2300">
    <property type="match status" value="1"/>
</dbReference>
<dbReference type="PROSITE" id="PS50110">
    <property type="entry name" value="RESPONSE_REGULATORY"/>
    <property type="match status" value="1"/>
</dbReference>
<dbReference type="PROSITE" id="PS50113">
    <property type="entry name" value="PAC"/>
    <property type="match status" value="1"/>
</dbReference>
<dbReference type="InterPro" id="IPR001789">
    <property type="entry name" value="Sig_transdc_resp-reg_receiver"/>
</dbReference>
<dbReference type="CDD" id="cd00130">
    <property type="entry name" value="PAS"/>
    <property type="match status" value="2"/>
</dbReference>
<dbReference type="PROSITE" id="PS50883">
    <property type="entry name" value="EAL"/>
    <property type="match status" value="1"/>
</dbReference>
<evidence type="ECO:0000259" key="5">
    <source>
        <dbReference type="PROSITE" id="PS50883"/>
    </source>
</evidence>
<dbReference type="SMART" id="SM00052">
    <property type="entry name" value="EAL"/>
    <property type="match status" value="1"/>
</dbReference>
<dbReference type="InterPro" id="IPR001610">
    <property type="entry name" value="PAC"/>
</dbReference>
<dbReference type="InterPro" id="IPR013767">
    <property type="entry name" value="PAS_fold"/>
</dbReference>
<dbReference type="InterPro" id="IPR043128">
    <property type="entry name" value="Rev_trsase/Diguanyl_cyclase"/>
</dbReference>
<dbReference type="InterPro" id="IPR000014">
    <property type="entry name" value="PAS"/>
</dbReference>